<dbReference type="EMBL" id="JAIQCV010000001">
    <property type="protein sequence ID" value="KAH1131912.1"/>
    <property type="molecule type" value="Genomic_DNA"/>
</dbReference>
<dbReference type="PANTHER" id="PTHR33116">
    <property type="entry name" value="REVERSE TRANSCRIPTASE ZINC-BINDING DOMAIN-CONTAINING PROTEIN-RELATED-RELATED"/>
    <property type="match status" value="1"/>
</dbReference>
<comment type="caution">
    <text evidence="1">The sequence shown here is derived from an EMBL/GenBank/DDBJ whole genome shotgun (WGS) entry which is preliminary data.</text>
</comment>
<dbReference type="AlphaFoldDB" id="A0A9D4ANM7"/>
<sequence>MYFSKGVDDSLCDQLSLFFGFQQVPNLERYLEVPLLHGRVTKSTLNFVVEKVRWKVQTWEARKLSFAGRVTLAQLVLITIPNYFMQPLFVSKGSRGGLGFWYLHDQNNSFLMKIGFNLISRKYALWAPTRGIGQSSAYPLCGHGTENILHVIRDYSTAKEAWMLVVSAEKLNRSICKDQSLLEVTLQLFEVPPDLVVIAIQQDKVFRIS</sequence>
<proteinExistence type="predicted"/>
<keyword evidence="2" id="KW-1185">Reference proteome</keyword>
<evidence type="ECO:0000313" key="1">
    <source>
        <dbReference type="EMBL" id="KAH1131912.1"/>
    </source>
</evidence>
<evidence type="ECO:0000313" key="2">
    <source>
        <dbReference type="Proteomes" id="UP000828251"/>
    </source>
</evidence>
<dbReference type="PANTHER" id="PTHR33116:SF86">
    <property type="entry name" value="REVERSE TRANSCRIPTASE DOMAIN-CONTAINING PROTEIN"/>
    <property type="match status" value="1"/>
</dbReference>
<protein>
    <submittedName>
        <fullName evidence="1">Uncharacterized protein</fullName>
    </submittedName>
</protein>
<organism evidence="1 2">
    <name type="scientific">Gossypium stocksii</name>
    <dbReference type="NCBI Taxonomy" id="47602"/>
    <lineage>
        <taxon>Eukaryota</taxon>
        <taxon>Viridiplantae</taxon>
        <taxon>Streptophyta</taxon>
        <taxon>Embryophyta</taxon>
        <taxon>Tracheophyta</taxon>
        <taxon>Spermatophyta</taxon>
        <taxon>Magnoliopsida</taxon>
        <taxon>eudicotyledons</taxon>
        <taxon>Gunneridae</taxon>
        <taxon>Pentapetalae</taxon>
        <taxon>rosids</taxon>
        <taxon>malvids</taxon>
        <taxon>Malvales</taxon>
        <taxon>Malvaceae</taxon>
        <taxon>Malvoideae</taxon>
        <taxon>Gossypium</taxon>
    </lineage>
</organism>
<accession>A0A9D4ANM7</accession>
<name>A0A9D4ANM7_9ROSI</name>
<dbReference type="Proteomes" id="UP000828251">
    <property type="component" value="Unassembled WGS sequence"/>
</dbReference>
<reference evidence="1 2" key="1">
    <citation type="journal article" date="2021" name="Plant Biotechnol. J.">
        <title>Multi-omics assisted identification of the key and species-specific regulatory components of drought-tolerant mechanisms in Gossypium stocksii.</title>
        <authorList>
            <person name="Yu D."/>
            <person name="Ke L."/>
            <person name="Zhang D."/>
            <person name="Wu Y."/>
            <person name="Sun Y."/>
            <person name="Mei J."/>
            <person name="Sun J."/>
            <person name="Sun Y."/>
        </authorList>
    </citation>
    <scope>NUCLEOTIDE SEQUENCE [LARGE SCALE GENOMIC DNA]</scope>
    <source>
        <strain evidence="2">cv. E1</strain>
        <tissue evidence="1">Leaf</tissue>
    </source>
</reference>
<gene>
    <name evidence="1" type="ORF">J1N35_003290</name>
</gene>
<dbReference type="OrthoDB" id="1934719at2759"/>